<reference evidence="1" key="1">
    <citation type="journal article" date="2019" name="BMC Genomics">
        <title>A new reference genome for Sorghum bicolor reveals high levels of sequence similarity between sweet and grain genotypes: implications for the genetics of sugar metabolism.</title>
        <authorList>
            <person name="Cooper E.A."/>
            <person name="Brenton Z.W."/>
            <person name="Flinn B.S."/>
            <person name="Jenkins J."/>
            <person name="Shu S."/>
            <person name="Flowers D."/>
            <person name="Luo F."/>
            <person name="Wang Y."/>
            <person name="Xia P."/>
            <person name="Barry K."/>
            <person name="Daum C."/>
            <person name="Lipzen A."/>
            <person name="Yoshinaga Y."/>
            <person name="Schmutz J."/>
            <person name="Saski C."/>
            <person name="Vermerris W."/>
            <person name="Kresovich S."/>
        </authorList>
    </citation>
    <scope>NUCLEOTIDE SEQUENCE</scope>
</reference>
<evidence type="ECO:0000313" key="2">
    <source>
        <dbReference type="Proteomes" id="UP000807115"/>
    </source>
</evidence>
<reference evidence="1" key="2">
    <citation type="submission" date="2020-10" db="EMBL/GenBank/DDBJ databases">
        <authorList>
            <person name="Cooper E.A."/>
            <person name="Brenton Z.W."/>
            <person name="Flinn B.S."/>
            <person name="Jenkins J."/>
            <person name="Shu S."/>
            <person name="Flowers D."/>
            <person name="Luo F."/>
            <person name="Wang Y."/>
            <person name="Xia P."/>
            <person name="Barry K."/>
            <person name="Daum C."/>
            <person name="Lipzen A."/>
            <person name="Yoshinaga Y."/>
            <person name="Schmutz J."/>
            <person name="Saski C."/>
            <person name="Vermerris W."/>
            <person name="Kresovich S."/>
        </authorList>
    </citation>
    <scope>NUCLEOTIDE SEQUENCE</scope>
</reference>
<dbReference type="EMBL" id="CM027683">
    <property type="protein sequence ID" value="KAG0535638.1"/>
    <property type="molecule type" value="Genomic_DNA"/>
</dbReference>
<dbReference type="AlphaFoldDB" id="A0A921R9U5"/>
<protein>
    <submittedName>
        <fullName evidence="1">Uncharacterized protein</fullName>
    </submittedName>
</protein>
<sequence>MAHGMHRLTLIEGLSCSMQAGRECGTTVTQQQGRLDHHVDMSDDAINDHKQATPIICLPVRLALGQLYMFVCSCP</sequence>
<dbReference type="Proteomes" id="UP000807115">
    <property type="component" value="Chromosome 4"/>
</dbReference>
<gene>
    <name evidence="1" type="ORF">BDA96_04G382800</name>
</gene>
<name>A0A921R9U5_SORBI</name>
<accession>A0A921R9U5</accession>
<comment type="caution">
    <text evidence="1">The sequence shown here is derived from an EMBL/GenBank/DDBJ whole genome shotgun (WGS) entry which is preliminary data.</text>
</comment>
<organism evidence="1 2">
    <name type="scientific">Sorghum bicolor</name>
    <name type="common">Sorghum</name>
    <name type="synonym">Sorghum vulgare</name>
    <dbReference type="NCBI Taxonomy" id="4558"/>
    <lineage>
        <taxon>Eukaryota</taxon>
        <taxon>Viridiplantae</taxon>
        <taxon>Streptophyta</taxon>
        <taxon>Embryophyta</taxon>
        <taxon>Tracheophyta</taxon>
        <taxon>Spermatophyta</taxon>
        <taxon>Magnoliopsida</taxon>
        <taxon>Liliopsida</taxon>
        <taxon>Poales</taxon>
        <taxon>Poaceae</taxon>
        <taxon>PACMAD clade</taxon>
        <taxon>Panicoideae</taxon>
        <taxon>Andropogonodae</taxon>
        <taxon>Andropogoneae</taxon>
        <taxon>Sorghinae</taxon>
        <taxon>Sorghum</taxon>
    </lineage>
</organism>
<evidence type="ECO:0000313" key="1">
    <source>
        <dbReference type="EMBL" id="KAG0535638.1"/>
    </source>
</evidence>
<proteinExistence type="predicted"/>